<evidence type="ECO:0000256" key="1">
    <source>
        <dbReference type="SAM" id="MobiDB-lite"/>
    </source>
</evidence>
<reference evidence="2" key="1">
    <citation type="journal article" date="2021" name="PeerJ">
        <title>Extensive microbial diversity within the chicken gut microbiome revealed by metagenomics and culture.</title>
        <authorList>
            <person name="Gilroy R."/>
            <person name="Ravi A."/>
            <person name="Getino M."/>
            <person name="Pursley I."/>
            <person name="Horton D.L."/>
            <person name="Alikhan N.F."/>
            <person name="Baker D."/>
            <person name="Gharbi K."/>
            <person name="Hall N."/>
            <person name="Watson M."/>
            <person name="Adriaenssens E.M."/>
            <person name="Foster-Nyarko E."/>
            <person name="Jarju S."/>
            <person name="Secka A."/>
            <person name="Antonio M."/>
            <person name="Oren A."/>
            <person name="Chaudhuri R.R."/>
            <person name="La Ragione R."/>
            <person name="Hildebrand F."/>
            <person name="Pallen M.J."/>
        </authorList>
    </citation>
    <scope>NUCLEOTIDE SEQUENCE</scope>
    <source>
        <strain evidence="2">4100</strain>
    </source>
</reference>
<dbReference type="Proteomes" id="UP000711407">
    <property type="component" value="Unassembled WGS sequence"/>
</dbReference>
<evidence type="ECO:0000313" key="2">
    <source>
        <dbReference type="EMBL" id="HJE39591.1"/>
    </source>
</evidence>
<comment type="caution">
    <text evidence="2">The sequence shown here is derived from an EMBL/GenBank/DDBJ whole genome shotgun (WGS) entry which is preliminary data.</text>
</comment>
<accession>A0A921EA50</accession>
<proteinExistence type="predicted"/>
<gene>
    <name evidence="2" type="ORF">K8V47_07545</name>
</gene>
<feature type="region of interest" description="Disordered" evidence="1">
    <location>
        <begin position="1"/>
        <end position="61"/>
    </location>
</feature>
<dbReference type="EMBL" id="DYXT01000039">
    <property type="protein sequence ID" value="HJE39591.1"/>
    <property type="molecule type" value="Genomic_DNA"/>
</dbReference>
<organism evidence="2 3">
    <name type="scientific">Candidatus Amulumruptor caecigallinarius</name>
    <dbReference type="NCBI Taxonomy" id="2109911"/>
    <lineage>
        <taxon>Bacteria</taxon>
        <taxon>Pseudomonadati</taxon>
        <taxon>Bacteroidota</taxon>
        <taxon>Bacteroidia</taxon>
        <taxon>Bacteroidales</taxon>
        <taxon>Muribaculaceae</taxon>
        <taxon>Candidatus Amulumruptor</taxon>
    </lineage>
</organism>
<evidence type="ECO:0000313" key="3">
    <source>
        <dbReference type="Proteomes" id="UP000711407"/>
    </source>
</evidence>
<dbReference type="AlphaFoldDB" id="A0A921EA50"/>
<reference evidence="2" key="2">
    <citation type="submission" date="2021-09" db="EMBL/GenBank/DDBJ databases">
        <authorList>
            <person name="Gilroy R."/>
        </authorList>
    </citation>
    <scope>NUCLEOTIDE SEQUENCE</scope>
    <source>
        <strain evidence="2">4100</strain>
    </source>
</reference>
<sequence length="61" mass="6404">MTELALRPTIPSPLRGSATSPTSATIYRGSVRAARCSRDNGQVHTPPIMASGGHQEGIMRG</sequence>
<protein>
    <submittedName>
        <fullName evidence="2">Uncharacterized protein</fullName>
    </submittedName>
</protein>
<name>A0A921EA50_9BACT</name>